<sequence>MRAIAAKGGVVQVTFYDYFLKDTGGATIEDAVRHLLHVIAVAGVEHTGIGTDFDGDGGVPGIRNAADCIHLTQRLLEAGLTAADLRLIWGENFLRVMEQVQRR</sequence>
<dbReference type="InterPro" id="IPR008257">
    <property type="entry name" value="Pept_M19"/>
</dbReference>
<reference evidence="1" key="1">
    <citation type="journal article" date="2012" name="PLoS ONE">
        <title>Gene sets for utilization of primary and secondary nutrition supplies in the distal gut of endangered iberian lynx.</title>
        <authorList>
            <person name="Alcaide M."/>
            <person name="Messina E."/>
            <person name="Richter M."/>
            <person name="Bargiela R."/>
            <person name="Peplies J."/>
            <person name="Huws S.A."/>
            <person name="Newbold C.J."/>
            <person name="Golyshin P.N."/>
            <person name="Simon M.A."/>
            <person name="Lopez G."/>
            <person name="Yakimov M.M."/>
            <person name="Ferrer M."/>
        </authorList>
    </citation>
    <scope>NUCLEOTIDE SEQUENCE</scope>
</reference>
<dbReference type="Gene3D" id="3.20.20.140">
    <property type="entry name" value="Metal-dependent hydrolases"/>
    <property type="match status" value="1"/>
</dbReference>
<dbReference type="EC" id="3.4.13.19" evidence="1"/>
<keyword evidence="1" id="KW-0645">Protease</keyword>
<dbReference type="GO" id="GO:0070573">
    <property type="term" value="F:metallodipeptidase activity"/>
    <property type="evidence" value="ECO:0007669"/>
    <property type="project" value="InterPro"/>
</dbReference>
<dbReference type="PANTHER" id="PTHR10443">
    <property type="entry name" value="MICROSOMAL DIPEPTIDASE"/>
    <property type="match status" value="1"/>
</dbReference>
<dbReference type="InterPro" id="IPR032466">
    <property type="entry name" value="Metal_Hydrolase"/>
</dbReference>
<keyword evidence="1" id="KW-0224">Dipeptidase</keyword>
<organism evidence="1">
    <name type="scientific">gut metagenome</name>
    <dbReference type="NCBI Taxonomy" id="749906"/>
    <lineage>
        <taxon>unclassified sequences</taxon>
        <taxon>metagenomes</taxon>
        <taxon>organismal metagenomes</taxon>
    </lineage>
</organism>
<dbReference type="AlphaFoldDB" id="J9GIX0"/>
<dbReference type="EMBL" id="AMCI01000855">
    <property type="protein sequence ID" value="EJX07557.1"/>
    <property type="molecule type" value="Genomic_DNA"/>
</dbReference>
<gene>
    <name evidence="1" type="ORF">EVA_04331</name>
</gene>
<keyword evidence="1" id="KW-0378">Hydrolase</keyword>
<dbReference type="SUPFAM" id="SSF51556">
    <property type="entry name" value="Metallo-dependent hydrolases"/>
    <property type="match status" value="1"/>
</dbReference>
<evidence type="ECO:0000313" key="1">
    <source>
        <dbReference type="EMBL" id="EJX07557.1"/>
    </source>
</evidence>
<comment type="caution">
    <text evidence="1">The sequence shown here is derived from an EMBL/GenBank/DDBJ whole genome shotgun (WGS) entry which is preliminary data.</text>
</comment>
<accession>J9GIX0</accession>
<name>J9GIX0_9ZZZZ</name>
<dbReference type="PANTHER" id="PTHR10443:SF12">
    <property type="entry name" value="DIPEPTIDASE"/>
    <property type="match status" value="1"/>
</dbReference>
<dbReference type="Pfam" id="PF01244">
    <property type="entry name" value="Peptidase_M19"/>
    <property type="match status" value="1"/>
</dbReference>
<protein>
    <submittedName>
        <fullName evidence="1">Peptidase M19, renal dipeptidase</fullName>
        <ecNumber evidence="1">3.4.13.19</ecNumber>
    </submittedName>
</protein>
<proteinExistence type="predicted"/>
<dbReference type="PROSITE" id="PS51365">
    <property type="entry name" value="RENAL_DIPEPTIDASE_2"/>
    <property type="match status" value="1"/>
</dbReference>
<dbReference type="GO" id="GO:0006508">
    <property type="term" value="P:proteolysis"/>
    <property type="evidence" value="ECO:0007669"/>
    <property type="project" value="InterPro"/>
</dbReference>